<protein>
    <submittedName>
        <fullName evidence="2">Uncharacterized protein</fullName>
    </submittedName>
</protein>
<dbReference type="EMBL" id="KV918837">
    <property type="protein sequence ID" value="OSX77508.1"/>
    <property type="molecule type" value="Genomic_DNA"/>
</dbReference>
<feature type="compositionally biased region" description="Low complexity" evidence="1">
    <location>
        <begin position="1"/>
        <end position="22"/>
    </location>
</feature>
<sequence length="212" mass="22123">MPASTRGPSRAPASASHSPAARRSAHRTGREARSAAGAPRRRPASAAGAGLDKTPYAVISASAAASSADKGGRCPPAAARRRPSYKSRSDTRHLSRSSPFCLREYPSSTVATPASRPPARMWKRADTSCSRTARGPARPCSTASWRKPRRRSRRKWYTSRKGCSAGGVSATPIKCASVRARTGGGRTADGAGASAAAADRAYFLTVRRGSAA</sequence>
<accession>A0A1X6P9H2</accession>
<feature type="compositionally biased region" description="Basic residues" evidence="1">
    <location>
        <begin position="146"/>
        <end position="158"/>
    </location>
</feature>
<feature type="region of interest" description="Disordered" evidence="1">
    <location>
        <begin position="1"/>
        <end position="168"/>
    </location>
</feature>
<evidence type="ECO:0000313" key="3">
    <source>
        <dbReference type="Proteomes" id="UP000218209"/>
    </source>
</evidence>
<keyword evidence="3" id="KW-1185">Reference proteome</keyword>
<feature type="compositionally biased region" description="Low complexity" evidence="1">
    <location>
        <begin position="34"/>
        <end position="50"/>
    </location>
</feature>
<proteinExistence type="predicted"/>
<reference evidence="2 3" key="1">
    <citation type="submission" date="2017-03" db="EMBL/GenBank/DDBJ databases">
        <title>WGS assembly of Porphyra umbilicalis.</title>
        <authorList>
            <person name="Brawley S.H."/>
            <person name="Blouin N.A."/>
            <person name="Ficko-Blean E."/>
            <person name="Wheeler G.L."/>
            <person name="Lohr M."/>
            <person name="Goodson H.V."/>
            <person name="Jenkins J.W."/>
            <person name="Blaby-Haas C.E."/>
            <person name="Helliwell K.E."/>
            <person name="Chan C."/>
            <person name="Marriage T."/>
            <person name="Bhattacharya D."/>
            <person name="Klein A.S."/>
            <person name="Badis Y."/>
            <person name="Brodie J."/>
            <person name="Cao Y."/>
            <person name="Collen J."/>
            <person name="Dittami S.M."/>
            <person name="Gachon C.M."/>
            <person name="Green B.R."/>
            <person name="Karpowicz S."/>
            <person name="Kim J.W."/>
            <person name="Kudahl U."/>
            <person name="Lin S."/>
            <person name="Michel G."/>
            <person name="Mittag M."/>
            <person name="Olson B.J."/>
            <person name="Pangilinan J."/>
            <person name="Peng Y."/>
            <person name="Qiu H."/>
            <person name="Shu S."/>
            <person name="Singer J.T."/>
            <person name="Smith A.G."/>
            <person name="Sprecher B.N."/>
            <person name="Wagner V."/>
            <person name="Wang W."/>
            <person name="Wang Z.-Y."/>
            <person name="Yan J."/>
            <person name="Yarish C."/>
            <person name="Zoeuner-Riek S."/>
            <person name="Zhuang Y."/>
            <person name="Zou Y."/>
            <person name="Lindquist E.A."/>
            <person name="Grimwood J."/>
            <person name="Barry K."/>
            <person name="Rokhsar D.S."/>
            <person name="Schmutz J."/>
            <person name="Stiller J.W."/>
            <person name="Grossman A.R."/>
            <person name="Prochnik S.E."/>
        </authorList>
    </citation>
    <scope>NUCLEOTIDE SEQUENCE [LARGE SCALE GENOMIC DNA]</scope>
    <source>
        <strain evidence="2">4086291</strain>
    </source>
</reference>
<gene>
    <name evidence="2" type="ORF">BU14_0147s0034</name>
</gene>
<organism evidence="2 3">
    <name type="scientific">Porphyra umbilicalis</name>
    <name type="common">Purple laver</name>
    <name type="synonym">Red alga</name>
    <dbReference type="NCBI Taxonomy" id="2786"/>
    <lineage>
        <taxon>Eukaryota</taxon>
        <taxon>Rhodophyta</taxon>
        <taxon>Bangiophyceae</taxon>
        <taxon>Bangiales</taxon>
        <taxon>Bangiaceae</taxon>
        <taxon>Porphyra</taxon>
    </lineage>
</organism>
<evidence type="ECO:0000313" key="2">
    <source>
        <dbReference type="EMBL" id="OSX77508.1"/>
    </source>
</evidence>
<evidence type="ECO:0000256" key="1">
    <source>
        <dbReference type="SAM" id="MobiDB-lite"/>
    </source>
</evidence>
<dbReference type="Proteomes" id="UP000218209">
    <property type="component" value="Unassembled WGS sequence"/>
</dbReference>
<dbReference type="AlphaFoldDB" id="A0A1X6P9H2"/>
<name>A0A1X6P9H2_PORUM</name>